<evidence type="ECO:0000313" key="3">
    <source>
        <dbReference type="EMBL" id="RKN65765.1"/>
    </source>
</evidence>
<organism evidence="3 4">
    <name type="scientific">Paenibacillus ginsengarvi</name>
    <dbReference type="NCBI Taxonomy" id="400777"/>
    <lineage>
        <taxon>Bacteria</taxon>
        <taxon>Bacillati</taxon>
        <taxon>Bacillota</taxon>
        <taxon>Bacilli</taxon>
        <taxon>Bacillales</taxon>
        <taxon>Paenibacillaceae</taxon>
        <taxon>Paenibacillus</taxon>
    </lineage>
</organism>
<comment type="caution">
    <text evidence="3">The sequence shown here is derived from an EMBL/GenBank/DDBJ whole genome shotgun (WGS) entry which is preliminary data.</text>
</comment>
<dbReference type="InterPro" id="IPR029050">
    <property type="entry name" value="Immunoprotect_excell_Ig-like"/>
</dbReference>
<feature type="signal peptide" evidence="2">
    <location>
        <begin position="1"/>
        <end position="22"/>
    </location>
</feature>
<evidence type="ECO:0000313" key="4">
    <source>
        <dbReference type="Proteomes" id="UP000282311"/>
    </source>
</evidence>
<keyword evidence="1 2" id="KW-0732">Signal</keyword>
<keyword evidence="4" id="KW-1185">Reference proteome</keyword>
<reference evidence="3 4" key="1">
    <citation type="journal article" date="2007" name="Int. J. Syst. Evol. Microbiol.">
        <title>Paenibacillus ginsengarvi sp. nov., isolated from soil from ginseng cultivation.</title>
        <authorList>
            <person name="Yoon M.H."/>
            <person name="Ten L.N."/>
            <person name="Im W.T."/>
        </authorList>
    </citation>
    <scope>NUCLEOTIDE SEQUENCE [LARGE SCALE GENOMIC DNA]</scope>
    <source>
        <strain evidence="3 4">KCTC 13059</strain>
    </source>
</reference>
<dbReference type="Gene3D" id="2.60.40.1240">
    <property type="match status" value="1"/>
</dbReference>
<dbReference type="OrthoDB" id="2545931at2"/>
<evidence type="ECO:0000256" key="2">
    <source>
        <dbReference type="SAM" id="SignalP"/>
    </source>
</evidence>
<feature type="chain" id="PRO_5039517614" evidence="2">
    <location>
        <begin position="23"/>
        <end position="579"/>
    </location>
</feature>
<name>A0A3B0AYU0_9BACL</name>
<dbReference type="Proteomes" id="UP000282311">
    <property type="component" value="Unassembled WGS sequence"/>
</dbReference>
<sequence>MKPTWKKSISAALLSVSLVMTASPAALLAAEAGAVAQSVRGEYALTQSVRADVKSISSERAGDSTRIGAVVRLYNEGGRVTRVPDYELRIKTTNGLEYTLQPSATNARAIQAKEKVELSYMLTLDDGNTTEIAELSWVEVDEYVYPRKETPVLNVPVTGTVWHGADSEIADPAMMKVWGQPFRLPVLSDTLQYTPVTLVNEKTPQGPVTVITLIAENTGTLTETVPNFNIDGKADNRSFAGQRAEKEVTLKPGEKKYMHYGILAENGVVLTSLNVLTPESFVQLGADNKPAVESYAVGRLSIALPSNDTISAEMLPAYELRNRIVFDPLNKLVDKETEVSLVDLSMNESETAGYKTIIAKFIVKNTGENPVPLPAFQAELRNAEGYRYTGSRQTVVSEQLAPKLAYLVNYAFAVPSSETGENLLMKLQDGQTIAPYNIPIAGFKTAVATKEAEGNTENNVLSFYPYSVKLNSWALAAQGGPAGYTYKLKLDTDITTVDDVVAGAGAANMKLELHDTLGRMIASETVPLSGMNKLISGAQFIMFQNLRTDQFEWPLTLKIYESIQTPAGEAKRLVATLKQ</sequence>
<gene>
    <name evidence="3" type="ORF">D7M11_32150</name>
</gene>
<dbReference type="EMBL" id="RBAH01000036">
    <property type="protein sequence ID" value="RKN65765.1"/>
    <property type="molecule type" value="Genomic_DNA"/>
</dbReference>
<dbReference type="RefSeq" id="WP_120751381.1">
    <property type="nucleotide sequence ID" value="NZ_RBAH01000036.1"/>
</dbReference>
<evidence type="ECO:0000256" key="1">
    <source>
        <dbReference type="ARBA" id="ARBA00022729"/>
    </source>
</evidence>
<protein>
    <submittedName>
        <fullName evidence="3">Uncharacterized protein</fullName>
    </submittedName>
</protein>
<dbReference type="AlphaFoldDB" id="A0A3B0AYU0"/>
<proteinExistence type="predicted"/>
<accession>A0A3B0AYU0</accession>